<sequence length="227" mass="23954">MKTPLDRDLPGGWEAGAAEYSLGLMPKEEIAGFESQLVAEPDLQQDVAAWAEYFACFTDLIPEETPPPQVLRRIEGKVFGAVEKAPVWQQVLPYLVGAVVGVVLAWGVFASGLLEPDRPVLSADLSAADGALTLDARFDTATGVLTVARRTGAAADGRVLELWLMPDDGAPMSLALLRSAETLVALPPEVVRDLSGARLLVSEEPAGGAPQGAPSDGLRAEGRLTTR</sequence>
<gene>
    <name evidence="4" type="ORF">SAMN04488078_102311</name>
</gene>
<dbReference type="GO" id="GO:0016989">
    <property type="term" value="F:sigma factor antagonist activity"/>
    <property type="evidence" value="ECO:0007669"/>
    <property type="project" value="TreeGrafter"/>
</dbReference>
<evidence type="ECO:0000313" key="4">
    <source>
        <dbReference type="EMBL" id="SNS61792.1"/>
    </source>
</evidence>
<evidence type="ECO:0000256" key="2">
    <source>
        <dbReference type="SAM" id="Phobius"/>
    </source>
</evidence>
<dbReference type="AlphaFoldDB" id="A0A239FZS9"/>
<accession>A0A239FZS9</accession>
<keyword evidence="2" id="KW-0812">Transmembrane</keyword>
<evidence type="ECO:0000313" key="5">
    <source>
        <dbReference type="Proteomes" id="UP000198440"/>
    </source>
</evidence>
<feature type="region of interest" description="Disordered" evidence="1">
    <location>
        <begin position="203"/>
        <end position="227"/>
    </location>
</feature>
<name>A0A239FZS9_9RHOB</name>
<feature type="transmembrane region" description="Helical" evidence="2">
    <location>
        <begin position="91"/>
        <end position="114"/>
    </location>
</feature>
<feature type="compositionally biased region" description="Basic and acidic residues" evidence="1">
    <location>
        <begin position="218"/>
        <end position="227"/>
    </location>
</feature>
<dbReference type="EMBL" id="FZON01000023">
    <property type="protein sequence ID" value="SNS61792.1"/>
    <property type="molecule type" value="Genomic_DNA"/>
</dbReference>
<keyword evidence="2" id="KW-0472">Membrane</keyword>
<proteinExistence type="predicted"/>
<keyword evidence="2" id="KW-1133">Transmembrane helix</keyword>
<protein>
    <submittedName>
        <fullName evidence="4">Anti-sigma-K factor RskA</fullName>
    </submittedName>
</protein>
<dbReference type="PANTHER" id="PTHR37461">
    <property type="entry name" value="ANTI-SIGMA-K FACTOR RSKA"/>
    <property type="match status" value="1"/>
</dbReference>
<dbReference type="Pfam" id="PF10099">
    <property type="entry name" value="RskA_C"/>
    <property type="match status" value="1"/>
</dbReference>
<evidence type="ECO:0000256" key="1">
    <source>
        <dbReference type="SAM" id="MobiDB-lite"/>
    </source>
</evidence>
<evidence type="ECO:0000259" key="3">
    <source>
        <dbReference type="Pfam" id="PF10099"/>
    </source>
</evidence>
<dbReference type="InterPro" id="IPR018764">
    <property type="entry name" value="RskA_C"/>
</dbReference>
<organism evidence="4 5">
    <name type="scientific">Antarctobacter heliothermus</name>
    <dbReference type="NCBI Taxonomy" id="74033"/>
    <lineage>
        <taxon>Bacteria</taxon>
        <taxon>Pseudomonadati</taxon>
        <taxon>Pseudomonadota</taxon>
        <taxon>Alphaproteobacteria</taxon>
        <taxon>Rhodobacterales</taxon>
        <taxon>Roseobacteraceae</taxon>
        <taxon>Antarctobacter</taxon>
    </lineage>
</organism>
<reference evidence="4 5" key="1">
    <citation type="submission" date="2017-06" db="EMBL/GenBank/DDBJ databases">
        <authorList>
            <person name="Kim H.J."/>
            <person name="Triplett B.A."/>
        </authorList>
    </citation>
    <scope>NUCLEOTIDE SEQUENCE [LARGE SCALE GENOMIC DNA]</scope>
    <source>
        <strain evidence="4 5">DSM 11445</strain>
    </source>
</reference>
<dbReference type="PANTHER" id="PTHR37461:SF1">
    <property type="entry name" value="ANTI-SIGMA-K FACTOR RSKA"/>
    <property type="match status" value="1"/>
</dbReference>
<dbReference type="GO" id="GO:0005886">
    <property type="term" value="C:plasma membrane"/>
    <property type="evidence" value="ECO:0007669"/>
    <property type="project" value="InterPro"/>
</dbReference>
<dbReference type="InterPro" id="IPR051474">
    <property type="entry name" value="Anti-sigma-K/W_factor"/>
</dbReference>
<dbReference type="Proteomes" id="UP000198440">
    <property type="component" value="Unassembled WGS sequence"/>
</dbReference>
<feature type="domain" description="Anti-sigma K factor RskA C-terminal" evidence="3">
    <location>
        <begin position="120"/>
        <end position="214"/>
    </location>
</feature>
<dbReference type="GO" id="GO:0006417">
    <property type="term" value="P:regulation of translation"/>
    <property type="evidence" value="ECO:0007669"/>
    <property type="project" value="TreeGrafter"/>
</dbReference>